<reference evidence="3 4" key="2">
    <citation type="submission" date="2019-04" db="EMBL/GenBank/DDBJ databases">
        <authorList>
            <person name="Patino-Navarrete R."/>
            <person name="Patino Navarrete R."/>
        </authorList>
    </citation>
    <scope>NUCLEOTIDE SEQUENCE [LARGE SCALE GENOMIC DNA]</scope>
    <source>
        <strain evidence="3">Bacillus thuringiensis strain AR23</strain>
    </source>
</reference>
<dbReference type="InterPro" id="IPR009081">
    <property type="entry name" value="PP-bd_ACP"/>
</dbReference>
<keyword evidence="2" id="KW-0614">Plasmid</keyword>
<dbReference type="Gene3D" id="1.10.1200.10">
    <property type="entry name" value="ACP-like"/>
    <property type="match status" value="1"/>
</dbReference>
<dbReference type="EMBL" id="CP013276">
    <property type="protein sequence ID" value="APF32639.1"/>
    <property type="molecule type" value="Genomic_DNA"/>
</dbReference>
<evidence type="ECO:0000313" key="4">
    <source>
        <dbReference type="Proteomes" id="UP000508034"/>
    </source>
</evidence>
<sequence length="91" mass="10258">MENYQLEAQVLESIIKRLGIENITDDVYTQYYNVPIFSADDEKGIGLGLDSIDAIEIIIAIKEDFDVKIGDEDMEALQNVSSIADFIKNKK</sequence>
<protein>
    <submittedName>
        <fullName evidence="2">Acyl carrier protein</fullName>
    </submittedName>
</protein>
<geneLocation type="plasmid" evidence="2">
    <name>pAM65-52-1-360K</name>
</geneLocation>
<accession>A0A1L2Z015</accession>
<name>A0A1L2Z015_BACTI</name>
<dbReference type="AlphaFoldDB" id="A0A1L2Z015"/>
<dbReference type="RefSeq" id="WP_000433020.1">
    <property type="nucleotide sequence ID" value="NZ_CAAKHA010000028.1"/>
</dbReference>
<evidence type="ECO:0000313" key="3">
    <source>
        <dbReference type="EMBL" id="VIJ07837.1"/>
    </source>
</evidence>
<reference evidence="2" key="1">
    <citation type="journal article" date="2017" name="Res. Microbiol.">
        <title>Comparative genomics of extrachromosomal elements in Bacillus thuringiensis subsp. israelensis.</title>
        <authorList>
            <person name="Bolotin A."/>
            <person name="Gillis A."/>
            <person name="Sanchis V."/>
            <person name="Nielsen-LeRoux C."/>
            <person name="Mahillon J."/>
            <person name="Lereclus D."/>
            <person name="Sorokin A."/>
        </authorList>
    </citation>
    <scope>NUCLEOTIDE SEQUENCE</scope>
    <source>
        <strain evidence="2">AM65-52</strain>
        <plasmid evidence="2">pAM65-52-1-360K</plasmid>
    </source>
</reference>
<evidence type="ECO:0000259" key="1">
    <source>
        <dbReference type="PROSITE" id="PS50075"/>
    </source>
</evidence>
<feature type="domain" description="Carrier" evidence="1">
    <location>
        <begin position="1"/>
        <end position="91"/>
    </location>
</feature>
<gene>
    <name evidence="3" type="primary">acpP_3</name>
    <name evidence="2" type="ORF">ATN07_29490</name>
    <name evidence="3" type="ORF">BTAR23_AR23_05935</name>
</gene>
<dbReference type="SUPFAM" id="SSF47336">
    <property type="entry name" value="ACP-like"/>
    <property type="match status" value="1"/>
</dbReference>
<dbReference type="InterPro" id="IPR036736">
    <property type="entry name" value="ACP-like_sf"/>
</dbReference>
<dbReference type="EMBL" id="CAAKHA010000028">
    <property type="protein sequence ID" value="VIJ07837.1"/>
    <property type="molecule type" value="Genomic_DNA"/>
</dbReference>
<organism evidence="2">
    <name type="scientific">Bacillus thuringiensis subsp. israelensis</name>
    <dbReference type="NCBI Taxonomy" id="1430"/>
    <lineage>
        <taxon>Bacteria</taxon>
        <taxon>Bacillati</taxon>
        <taxon>Bacillota</taxon>
        <taxon>Bacilli</taxon>
        <taxon>Bacillales</taxon>
        <taxon>Bacillaceae</taxon>
        <taxon>Bacillus</taxon>
        <taxon>Bacillus cereus group</taxon>
    </lineage>
</organism>
<proteinExistence type="predicted"/>
<dbReference type="Pfam" id="PF00550">
    <property type="entry name" value="PP-binding"/>
    <property type="match status" value="1"/>
</dbReference>
<dbReference type="PROSITE" id="PS50075">
    <property type="entry name" value="CARRIER"/>
    <property type="match status" value="1"/>
</dbReference>
<evidence type="ECO:0000313" key="2">
    <source>
        <dbReference type="EMBL" id="APF32639.1"/>
    </source>
</evidence>
<dbReference type="Proteomes" id="UP000508034">
    <property type="component" value="Unassembled WGS sequence"/>
</dbReference>